<organism evidence="9 10">
    <name type="scientific">Bacteroides luti</name>
    <dbReference type="NCBI Taxonomy" id="1297750"/>
    <lineage>
        <taxon>Bacteria</taxon>
        <taxon>Pseudomonadati</taxon>
        <taxon>Bacteroidota</taxon>
        <taxon>Bacteroidia</taxon>
        <taxon>Bacteroidales</taxon>
        <taxon>Bacteroidaceae</taxon>
        <taxon>Bacteroides</taxon>
    </lineage>
</organism>
<feature type="transmembrane region" description="Helical" evidence="7">
    <location>
        <begin position="288"/>
        <end position="311"/>
    </location>
</feature>
<keyword evidence="9" id="KW-0012">Acyltransferase</keyword>
<feature type="transmembrane region" description="Helical" evidence="7">
    <location>
        <begin position="179"/>
        <end position="195"/>
    </location>
</feature>
<evidence type="ECO:0000256" key="2">
    <source>
        <dbReference type="ARBA" id="ARBA00007400"/>
    </source>
</evidence>
<keyword evidence="4 7" id="KW-0812">Transmembrane</keyword>
<feature type="transmembrane region" description="Helical" evidence="7">
    <location>
        <begin position="54"/>
        <end position="77"/>
    </location>
</feature>
<sequence>MTKDELQSRTIDYLRFPLIIGVVFIHAFSSVVIVNGEIKTCESIGPLFYYSSEFFSHVLARTSIPLFFIISGFLFFYKKGFTPQLYKEKLKSRFKSLFIPYLYWNIFIILYHFIIQSFPIKNNLLYDASIIIRNFTFTDFAHAFGILSPCPINYPFWFIRDLMLAVLISPLIHSFIKKTKVSGIVFLGVIWYLGFWFHPAIIRPETLFFFSLGAFFSINKKNIVEESHKLFTSSIIIYSIIAIVDLLTKNFNFNIYIHKIGIICGCVCFINIIAFFIDKEKITPNKSLVIGSFIVYAIHEPFIKIFRIILFRTLKPESDGLMTLIYFIIPILIIFITLFIYYASRKLFPRFTKLTTGGR</sequence>
<protein>
    <submittedName>
        <fullName evidence="9">Acyltransferase family protein</fullName>
    </submittedName>
</protein>
<dbReference type="PANTHER" id="PTHR40074">
    <property type="entry name" value="O-ACETYLTRANSFERASE WECH"/>
    <property type="match status" value="1"/>
</dbReference>
<feature type="transmembrane region" description="Helical" evidence="7">
    <location>
        <begin position="154"/>
        <end position="172"/>
    </location>
</feature>
<dbReference type="OrthoDB" id="1072135at2"/>
<evidence type="ECO:0000256" key="6">
    <source>
        <dbReference type="ARBA" id="ARBA00023136"/>
    </source>
</evidence>
<accession>A0A1M5GT73</accession>
<evidence type="ECO:0000313" key="10">
    <source>
        <dbReference type="Proteomes" id="UP000184509"/>
    </source>
</evidence>
<keyword evidence="10" id="KW-1185">Reference proteome</keyword>
<dbReference type="AlphaFoldDB" id="A0A1M5GT73"/>
<feature type="domain" description="Acyltransferase 3" evidence="8">
    <location>
        <begin position="11"/>
        <end position="337"/>
    </location>
</feature>
<evidence type="ECO:0000256" key="7">
    <source>
        <dbReference type="SAM" id="Phobius"/>
    </source>
</evidence>
<feature type="transmembrane region" description="Helical" evidence="7">
    <location>
        <begin position="253"/>
        <end position="276"/>
    </location>
</feature>
<dbReference type="GO" id="GO:0009246">
    <property type="term" value="P:enterobacterial common antigen biosynthetic process"/>
    <property type="evidence" value="ECO:0007669"/>
    <property type="project" value="TreeGrafter"/>
</dbReference>
<dbReference type="RefSeq" id="WP_073403979.1">
    <property type="nucleotide sequence ID" value="NZ_FQTV01000022.1"/>
</dbReference>
<dbReference type="EMBL" id="FQTV01000022">
    <property type="protein sequence ID" value="SHG06828.1"/>
    <property type="molecule type" value="Genomic_DNA"/>
</dbReference>
<keyword evidence="6 7" id="KW-0472">Membrane</keyword>
<keyword evidence="9" id="KW-0808">Transferase</keyword>
<evidence type="ECO:0000256" key="1">
    <source>
        <dbReference type="ARBA" id="ARBA00004651"/>
    </source>
</evidence>
<evidence type="ECO:0000259" key="8">
    <source>
        <dbReference type="Pfam" id="PF01757"/>
    </source>
</evidence>
<dbReference type="STRING" id="1297750.SAMN05444405_12219"/>
<feature type="transmembrane region" description="Helical" evidence="7">
    <location>
        <begin position="98"/>
        <end position="115"/>
    </location>
</feature>
<comment type="subcellular location">
    <subcellularLocation>
        <location evidence="1">Cell membrane</location>
        <topology evidence="1">Multi-pass membrane protein</topology>
    </subcellularLocation>
</comment>
<keyword evidence="5 7" id="KW-1133">Transmembrane helix</keyword>
<dbReference type="Pfam" id="PF01757">
    <property type="entry name" value="Acyl_transf_3"/>
    <property type="match status" value="1"/>
</dbReference>
<comment type="similarity">
    <text evidence="2">Belongs to the acyltransferase 3 family.</text>
</comment>
<name>A0A1M5GT73_9BACE</name>
<dbReference type="GO" id="GO:0005886">
    <property type="term" value="C:plasma membrane"/>
    <property type="evidence" value="ECO:0007669"/>
    <property type="project" value="UniProtKB-SubCell"/>
</dbReference>
<proteinExistence type="inferred from homology"/>
<reference evidence="10" key="1">
    <citation type="submission" date="2016-11" db="EMBL/GenBank/DDBJ databases">
        <authorList>
            <person name="Varghese N."/>
            <person name="Submissions S."/>
        </authorList>
    </citation>
    <scope>NUCLEOTIDE SEQUENCE [LARGE SCALE GENOMIC DNA]</scope>
    <source>
        <strain evidence="10">DSM 26991</strain>
    </source>
</reference>
<feature type="transmembrane region" description="Helical" evidence="7">
    <location>
        <begin position="12"/>
        <end position="34"/>
    </location>
</feature>
<keyword evidence="3" id="KW-1003">Cell membrane</keyword>
<gene>
    <name evidence="9" type="ORF">SAMN05444405_12219</name>
</gene>
<evidence type="ECO:0000313" key="9">
    <source>
        <dbReference type="EMBL" id="SHG06828.1"/>
    </source>
</evidence>
<dbReference type="PANTHER" id="PTHR40074:SF2">
    <property type="entry name" value="O-ACETYLTRANSFERASE WECH"/>
    <property type="match status" value="1"/>
</dbReference>
<evidence type="ECO:0000256" key="3">
    <source>
        <dbReference type="ARBA" id="ARBA00022475"/>
    </source>
</evidence>
<dbReference type="InterPro" id="IPR002656">
    <property type="entry name" value="Acyl_transf_3_dom"/>
</dbReference>
<dbReference type="Proteomes" id="UP000184509">
    <property type="component" value="Unassembled WGS sequence"/>
</dbReference>
<dbReference type="GO" id="GO:0016413">
    <property type="term" value="F:O-acetyltransferase activity"/>
    <property type="evidence" value="ECO:0007669"/>
    <property type="project" value="TreeGrafter"/>
</dbReference>
<evidence type="ECO:0000256" key="5">
    <source>
        <dbReference type="ARBA" id="ARBA00022989"/>
    </source>
</evidence>
<evidence type="ECO:0000256" key="4">
    <source>
        <dbReference type="ARBA" id="ARBA00022692"/>
    </source>
</evidence>
<feature type="transmembrane region" description="Helical" evidence="7">
    <location>
        <begin position="323"/>
        <end position="343"/>
    </location>
</feature>